<dbReference type="InterPro" id="IPR010982">
    <property type="entry name" value="Lambda_DNA-bd_dom_sf"/>
</dbReference>
<dbReference type="SUPFAM" id="SSF47413">
    <property type="entry name" value="lambda repressor-like DNA-binding domains"/>
    <property type="match status" value="1"/>
</dbReference>
<keyword evidence="2" id="KW-0238">DNA-binding</keyword>
<dbReference type="CDD" id="cd00093">
    <property type="entry name" value="HTH_XRE"/>
    <property type="match status" value="1"/>
</dbReference>
<dbReference type="SMART" id="SM00530">
    <property type="entry name" value="HTH_XRE"/>
    <property type="match status" value="1"/>
</dbReference>
<evidence type="ECO:0000313" key="2">
    <source>
        <dbReference type="EMBL" id="SFZ71673.1"/>
    </source>
</evidence>
<dbReference type="PROSITE" id="PS50943">
    <property type="entry name" value="HTH_CROC1"/>
    <property type="match status" value="1"/>
</dbReference>
<dbReference type="Proteomes" id="UP000185655">
    <property type="component" value="Unassembled WGS sequence"/>
</dbReference>
<feature type="domain" description="HTH cro/C1-type" evidence="1">
    <location>
        <begin position="5"/>
        <end position="60"/>
    </location>
</feature>
<proteinExistence type="predicted"/>
<dbReference type="EMBL" id="FPKS01000002">
    <property type="protein sequence ID" value="SFZ71673.1"/>
    <property type="molecule type" value="Genomic_DNA"/>
</dbReference>
<protein>
    <submittedName>
        <fullName evidence="2">DNA-binding transcriptional regulator, XRE family</fullName>
    </submittedName>
</protein>
<dbReference type="GO" id="GO:0003677">
    <property type="term" value="F:DNA binding"/>
    <property type="evidence" value="ECO:0007669"/>
    <property type="project" value="UniProtKB-KW"/>
</dbReference>
<accession>A0A1K2H6B1</accession>
<dbReference type="AlphaFoldDB" id="A0A1K2H6B1"/>
<dbReference type="Gene3D" id="1.10.260.40">
    <property type="entry name" value="lambda repressor-like DNA-binding domains"/>
    <property type="match status" value="1"/>
</dbReference>
<evidence type="ECO:0000259" key="1">
    <source>
        <dbReference type="PROSITE" id="PS50943"/>
    </source>
</evidence>
<organism evidence="2 3">
    <name type="scientific">Pseudolactococcus chungangensis CAU 28 = DSM 22330</name>
    <dbReference type="NCBI Taxonomy" id="1122154"/>
    <lineage>
        <taxon>Bacteria</taxon>
        <taxon>Bacillati</taxon>
        <taxon>Bacillota</taxon>
        <taxon>Bacilli</taxon>
        <taxon>Lactobacillales</taxon>
        <taxon>Streptococcaceae</taxon>
        <taxon>Pseudolactococcus</taxon>
    </lineage>
</organism>
<dbReference type="RefSeq" id="WP_031366574.1">
    <property type="nucleotide sequence ID" value="NZ_FPKS01000002.1"/>
</dbReference>
<sequence>MWNKIKKMLDEKQITTYQLSKLTGISEQSFSKLRNGLSKELSFSSMVKIADALDISLDEFR</sequence>
<dbReference type="InterPro" id="IPR001387">
    <property type="entry name" value="Cro/C1-type_HTH"/>
</dbReference>
<name>A0A1K2H6B1_9LACT</name>
<dbReference type="Pfam" id="PF13443">
    <property type="entry name" value="HTH_26"/>
    <property type="match status" value="1"/>
</dbReference>
<reference evidence="2 3" key="1">
    <citation type="submission" date="2016-11" db="EMBL/GenBank/DDBJ databases">
        <authorList>
            <person name="Jaros S."/>
            <person name="Januszkiewicz K."/>
            <person name="Wedrychowicz H."/>
        </authorList>
    </citation>
    <scope>NUCLEOTIDE SEQUENCE [LARGE SCALE GENOMIC DNA]</scope>
    <source>
        <strain evidence="2 3">DSM 22330</strain>
    </source>
</reference>
<dbReference type="STRING" id="1122154.SAMN02746068_00462"/>
<evidence type="ECO:0000313" key="3">
    <source>
        <dbReference type="Proteomes" id="UP000185655"/>
    </source>
</evidence>
<dbReference type="OrthoDB" id="2736659at2"/>
<gene>
    <name evidence="2" type="ORF">SAMN02746068_00462</name>
</gene>